<organism evidence="1 2">
    <name type="scientific">Streblomastix strix</name>
    <dbReference type="NCBI Taxonomy" id="222440"/>
    <lineage>
        <taxon>Eukaryota</taxon>
        <taxon>Metamonada</taxon>
        <taxon>Preaxostyla</taxon>
        <taxon>Oxymonadida</taxon>
        <taxon>Streblomastigidae</taxon>
        <taxon>Streblomastix</taxon>
    </lineage>
</organism>
<reference evidence="1 2" key="1">
    <citation type="submission" date="2019-03" db="EMBL/GenBank/DDBJ databases">
        <title>Single cell metagenomics reveals metabolic interactions within the superorganism composed of flagellate Streblomastix strix and complex community of Bacteroidetes bacteria on its surface.</title>
        <authorList>
            <person name="Treitli S.C."/>
            <person name="Kolisko M."/>
            <person name="Husnik F."/>
            <person name="Keeling P."/>
            <person name="Hampl V."/>
        </authorList>
    </citation>
    <scope>NUCLEOTIDE SEQUENCE [LARGE SCALE GENOMIC DNA]</scope>
    <source>
        <strain evidence="1">ST1C</strain>
    </source>
</reference>
<name>A0A5J4U7P8_9EUKA</name>
<accession>A0A5J4U7P8</accession>
<sequence length="587" mass="65404">MEDILKPKTKQTPSPLVDFQVNTKKFVVQLLHDILANADVDPETLLEDALSNYVTATKTFIKSETYGKDKVEELLNQYVKRDGSKSFISGQKGIHPSSDYDLTTKKYVDELIEAYTTDADLDNFKLYVNNALNAKVKSGDVYKKSETYSRAQLNFTIQALVVDAAKDAINQHINDQYHLSTDDIDTYLAQYVKKSEQSGDYVTLTALNKILSKFKAAGVVAEKYFPHGNITAENGVGWITPDTELPESISYQDLFDLIFYNAKVEITIDDPYIEQGVDSTVCVHILITGITSDIDYIEILTNDESFGIYHVTDLDDQGKLEVCGIPVDGDTVIKVVVHYLNGTTKEDEVEVTAIAPIYVGLLPKWLSAGNIDYDILQLLVNGGLIDIEEYDFPIYGDSKNNWKLIQPVKVGDIDVYNKFAYDLTARKPFIMYPIPAPAQLQQMTSSAQAFPTVDVLTNIPITLPNDDSVNYTIYVYESAVTSLDTNITYTFGIPVTNKSKSQWNIAHQLLVAFYEANPEWKENLHKGLFKIVENDGNDNQVLYWVTPGAGDTLVFTPLVNGGDIAKLLAAIKAAVGTTEDDIPTYLL</sequence>
<dbReference type="Proteomes" id="UP000324800">
    <property type="component" value="Unassembled WGS sequence"/>
</dbReference>
<comment type="caution">
    <text evidence="1">The sequence shown here is derived from an EMBL/GenBank/DDBJ whole genome shotgun (WGS) entry which is preliminary data.</text>
</comment>
<gene>
    <name evidence="1" type="ORF">EZS28_038240</name>
</gene>
<protein>
    <submittedName>
        <fullName evidence="1">Uncharacterized protein</fullName>
    </submittedName>
</protein>
<evidence type="ECO:0000313" key="2">
    <source>
        <dbReference type="Proteomes" id="UP000324800"/>
    </source>
</evidence>
<feature type="non-terminal residue" evidence="1">
    <location>
        <position position="587"/>
    </location>
</feature>
<proteinExistence type="predicted"/>
<evidence type="ECO:0000313" key="1">
    <source>
        <dbReference type="EMBL" id="KAA6366233.1"/>
    </source>
</evidence>
<dbReference type="EMBL" id="SNRW01019604">
    <property type="protein sequence ID" value="KAA6366233.1"/>
    <property type="molecule type" value="Genomic_DNA"/>
</dbReference>
<dbReference type="AlphaFoldDB" id="A0A5J4U7P8"/>